<gene>
    <name evidence="1" type="ORF">EB796_020322</name>
</gene>
<proteinExistence type="predicted"/>
<organism evidence="1 2">
    <name type="scientific">Bugula neritina</name>
    <name type="common">Brown bryozoan</name>
    <name type="synonym">Sertularia neritina</name>
    <dbReference type="NCBI Taxonomy" id="10212"/>
    <lineage>
        <taxon>Eukaryota</taxon>
        <taxon>Metazoa</taxon>
        <taxon>Spiralia</taxon>
        <taxon>Lophotrochozoa</taxon>
        <taxon>Bryozoa</taxon>
        <taxon>Gymnolaemata</taxon>
        <taxon>Cheilostomatida</taxon>
        <taxon>Flustrina</taxon>
        <taxon>Buguloidea</taxon>
        <taxon>Bugulidae</taxon>
        <taxon>Bugula</taxon>
    </lineage>
</organism>
<comment type="caution">
    <text evidence="1">The sequence shown here is derived from an EMBL/GenBank/DDBJ whole genome shotgun (WGS) entry which is preliminary data.</text>
</comment>
<evidence type="ECO:0000313" key="1">
    <source>
        <dbReference type="EMBL" id="KAF6021366.1"/>
    </source>
</evidence>
<protein>
    <submittedName>
        <fullName evidence="1">Uncharacterized protein</fullName>
    </submittedName>
</protein>
<keyword evidence="2" id="KW-1185">Reference proteome</keyword>
<name>A0A7J7J6T3_BUGNE</name>
<accession>A0A7J7J6T3</accession>
<dbReference type="AlphaFoldDB" id="A0A7J7J6T3"/>
<sequence>MNTLLLQYTHCYWNKHLAVTCFNLATEPVMSHPLYAQITAAIVDLGGDWWMPLLGYVMKMNIRHDAADLEMR</sequence>
<evidence type="ECO:0000313" key="2">
    <source>
        <dbReference type="Proteomes" id="UP000593567"/>
    </source>
</evidence>
<dbReference type="EMBL" id="VXIV02003056">
    <property type="protein sequence ID" value="KAF6021366.1"/>
    <property type="molecule type" value="Genomic_DNA"/>
</dbReference>
<dbReference type="Proteomes" id="UP000593567">
    <property type="component" value="Unassembled WGS sequence"/>
</dbReference>
<reference evidence="1" key="1">
    <citation type="submission" date="2020-06" db="EMBL/GenBank/DDBJ databases">
        <title>Draft genome of Bugula neritina, a colonial animal packing powerful symbionts and potential medicines.</title>
        <authorList>
            <person name="Rayko M."/>
        </authorList>
    </citation>
    <scope>NUCLEOTIDE SEQUENCE [LARGE SCALE GENOMIC DNA]</scope>
    <source>
        <strain evidence="1">Kwan_BN1</strain>
    </source>
</reference>